<evidence type="ECO:0000256" key="8">
    <source>
        <dbReference type="PIRSR" id="PIRSR000412-50"/>
    </source>
</evidence>
<dbReference type="GO" id="GO:0035999">
    <property type="term" value="P:tetrahydrofolate interconversion"/>
    <property type="evidence" value="ECO:0007669"/>
    <property type="project" value="UniProtKB-UniPathway"/>
</dbReference>
<dbReference type="CDD" id="cd00378">
    <property type="entry name" value="SHMT"/>
    <property type="match status" value="1"/>
</dbReference>
<dbReference type="AlphaFoldDB" id="A0A8K0JT25"/>
<dbReference type="EC" id="2.1.2.1" evidence="9"/>
<dbReference type="PANTHER" id="PTHR11680:SF35">
    <property type="entry name" value="SERINE HYDROXYMETHYLTRANSFERASE 1"/>
    <property type="match status" value="1"/>
</dbReference>
<organism evidence="11 12">
    <name type="scientific">Filobasidium floriforme</name>
    <dbReference type="NCBI Taxonomy" id="5210"/>
    <lineage>
        <taxon>Eukaryota</taxon>
        <taxon>Fungi</taxon>
        <taxon>Dikarya</taxon>
        <taxon>Basidiomycota</taxon>
        <taxon>Agaricomycotina</taxon>
        <taxon>Tremellomycetes</taxon>
        <taxon>Filobasidiales</taxon>
        <taxon>Filobasidiaceae</taxon>
        <taxon>Filobasidium</taxon>
    </lineage>
</organism>
<evidence type="ECO:0000256" key="1">
    <source>
        <dbReference type="ARBA" id="ARBA00001528"/>
    </source>
</evidence>
<dbReference type="HAMAP" id="MF_00051">
    <property type="entry name" value="SHMT"/>
    <property type="match status" value="1"/>
</dbReference>
<accession>A0A8K0JT25</accession>
<dbReference type="GO" id="GO:0030170">
    <property type="term" value="F:pyridoxal phosphate binding"/>
    <property type="evidence" value="ECO:0007669"/>
    <property type="project" value="InterPro"/>
</dbReference>
<comment type="catalytic activity">
    <reaction evidence="1 9">
        <text>(6R)-5,10-methylene-5,6,7,8-tetrahydrofolate + glycine + H2O = (6S)-5,6,7,8-tetrahydrofolate + L-serine</text>
        <dbReference type="Rhea" id="RHEA:15481"/>
        <dbReference type="ChEBI" id="CHEBI:15377"/>
        <dbReference type="ChEBI" id="CHEBI:15636"/>
        <dbReference type="ChEBI" id="CHEBI:33384"/>
        <dbReference type="ChEBI" id="CHEBI:57305"/>
        <dbReference type="ChEBI" id="CHEBI:57453"/>
        <dbReference type="EC" id="2.1.2.1"/>
    </reaction>
</comment>
<dbReference type="GO" id="GO:0005739">
    <property type="term" value="C:mitochondrion"/>
    <property type="evidence" value="ECO:0007669"/>
    <property type="project" value="TreeGrafter"/>
</dbReference>
<sequence length="515" mass="56097">MPSVLRSLIPTVRSSTTAALRQTARLAPTFTVAQQQQQRRMASSSVPVPTDFNKYLYTTLAEADPEVAKIVEDETWRQFSGLELIASENLTSLAVMEANGSMLTNKYSEGLPGARYYGGNEHIDILENLCRERALKAFNLDPKLWGVNVQPYSGSTANFAAFTALINPQDRIMGLGLPDGGHLTHGYYTAKKKITASSIYFQSFPYRVDPKTGLIDYEQLQVNAGLYKPRLVICGASAYPRDWDYARLRKIADANGSYLMSDMAHISGLVAAGENSSPFDFCDVVTTTTHKTLRGPRAGLIFFRKDKEADIEQRVNQAVFPACQGGPHNNTIAGIAVALKQAADPAFKTYAKQVVTNARAIAKVLSSHDYKLQTDGTDNHLVLWDLRPLGLTGSKVEKICDECHITVNKNAVSGDTSAQVPGGVRVGLAALTSRSMTEEHMDIVADFLHRAVQIALQAQKEAGTKLLKDFVTAYSGNGEASQQLAALKKDVVEFATKFPLPGVPDTSAIKRPAGY</sequence>
<evidence type="ECO:0000313" key="12">
    <source>
        <dbReference type="Proteomes" id="UP000812966"/>
    </source>
</evidence>
<feature type="modified residue" description="N6-(pyridoxal phosphate)lysine" evidence="8">
    <location>
        <position position="291"/>
    </location>
</feature>
<evidence type="ECO:0000256" key="5">
    <source>
        <dbReference type="ARBA" id="ARBA00022563"/>
    </source>
</evidence>
<dbReference type="InterPro" id="IPR015424">
    <property type="entry name" value="PyrdxlP-dep_Trfase"/>
</dbReference>
<keyword evidence="12" id="KW-1185">Reference proteome</keyword>
<reference evidence="11" key="1">
    <citation type="submission" date="2020-04" db="EMBL/GenBank/DDBJ databases">
        <title>Analysis of mating type loci in Filobasidium floriforme.</title>
        <authorList>
            <person name="Nowrousian M."/>
        </authorList>
    </citation>
    <scope>NUCLEOTIDE SEQUENCE</scope>
    <source>
        <strain evidence="11">CBS 6242</strain>
    </source>
</reference>
<dbReference type="Proteomes" id="UP000812966">
    <property type="component" value="Unassembled WGS sequence"/>
</dbReference>
<keyword evidence="7 8" id="KW-0663">Pyridoxal phosphate</keyword>
<evidence type="ECO:0000313" key="11">
    <source>
        <dbReference type="EMBL" id="KAG7580100.1"/>
    </source>
</evidence>
<dbReference type="GO" id="GO:0004372">
    <property type="term" value="F:glycine hydroxymethyltransferase activity"/>
    <property type="evidence" value="ECO:0007669"/>
    <property type="project" value="UniProtKB-EC"/>
</dbReference>
<evidence type="ECO:0000256" key="7">
    <source>
        <dbReference type="ARBA" id="ARBA00022898"/>
    </source>
</evidence>
<keyword evidence="5 9" id="KW-0554">One-carbon metabolism</keyword>
<dbReference type="InterPro" id="IPR015422">
    <property type="entry name" value="PyrdxlP-dep_Trfase_small"/>
</dbReference>
<dbReference type="Gene3D" id="3.90.1150.10">
    <property type="entry name" value="Aspartate Aminotransferase, domain 1"/>
    <property type="match status" value="1"/>
</dbReference>
<dbReference type="Gene3D" id="3.40.640.10">
    <property type="entry name" value="Type I PLP-dependent aspartate aminotransferase-like (Major domain)"/>
    <property type="match status" value="1"/>
</dbReference>
<dbReference type="FunFam" id="3.40.640.10:FF:000050">
    <property type="entry name" value="Serine hydroxymethyltransferase"/>
    <property type="match status" value="1"/>
</dbReference>
<dbReference type="PIRSF" id="PIRSF000412">
    <property type="entry name" value="SHMT"/>
    <property type="match status" value="1"/>
</dbReference>
<comment type="function">
    <text evidence="9">Interconversion of serine and glycine.</text>
</comment>
<name>A0A8K0JT25_9TREE</name>
<dbReference type="PANTHER" id="PTHR11680">
    <property type="entry name" value="SERINE HYDROXYMETHYLTRANSFERASE"/>
    <property type="match status" value="1"/>
</dbReference>
<dbReference type="UniPathway" id="UPA00193"/>
<gene>
    <name evidence="11" type="ORF">FFLO_00071</name>
</gene>
<comment type="cofactor">
    <cofactor evidence="2 8 9">
        <name>pyridoxal 5'-phosphate</name>
        <dbReference type="ChEBI" id="CHEBI:597326"/>
    </cofactor>
</comment>
<proteinExistence type="inferred from homology"/>
<dbReference type="InterPro" id="IPR049943">
    <property type="entry name" value="Ser_HO-MeTrfase-like"/>
</dbReference>
<evidence type="ECO:0000256" key="4">
    <source>
        <dbReference type="ARBA" id="ARBA00006376"/>
    </source>
</evidence>
<comment type="similarity">
    <text evidence="4 9">Belongs to the SHMT family.</text>
</comment>
<dbReference type="NCBIfam" id="NF000586">
    <property type="entry name" value="PRK00011.1"/>
    <property type="match status" value="1"/>
</dbReference>
<dbReference type="InterPro" id="IPR001085">
    <property type="entry name" value="Ser_HO-MeTrfase"/>
</dbReference>
<dbReference type="Pfam" id="PF00464">
    <property type="entry name" value="SHMT"/>
    <property type="match status" value="1"/>
</dbReference>
<feature type="domain" description="Serine hydroxymethyltransferase-like" evidence="10">
    <location>
        <begin position="60"/>
        <end position="447"/>
    </location>
</feature>
<dbReference type="EMBL" id="JABELV010000001">
    <property type="protein sequence ID" value="KAG7580100.1"/>
    <property type="molecule type" value="Genomic_DNA"/>
</dbReference>
<dbReference type="OrthoDB" id="10265628at2759"/>
<comment type="caution">
    <text evidence="11">The sequence shown here is derived from an EMBL/GenBank/DDBJ whole genome shotgun (WGS) entry which is preliminary data.</text>
</comment>
<dbReference type="PROSITE" id="PS00096">
    <property type="entry name" value="SHMT"/>
    <property type="match status" value="1"/>
</dbReference>
<evidence type="ECO:0000256" key="2">
    <source>
        <dbReference type="ARBA" id="ARBA00001933"/>
    </source>
</evidence>
<evidence type="ECO:0000256" key="3">
    <source>
        <dbReference type="ARBA" id="ARBA00004777"/>
    </source>
</evidence>
<protein>
    <recommendedName>
        <fullName evidence="9">Serine hydroxymethyltransferase</fullName>
        <ecNumber evidence="9">2.1.2.1</ecNumber>
    </recommendedName>
</protein>
<dbReference type="SUPFAM" id="SSF53383">
    <property type="entry name" value="PLP-dependent transferases"/>
    <property type="match status" value="1"/>
</dbReference>
<dbReference type="InterPro" id="IPR039429">
    <property type="entry name" value="SHMT-like_dom"/>
</dbReference>
<keyword evidence="6 9" id="KW-0808">Transferase</keyword>
<dbReference type="InterPro" id="IPR019798">
    <property type="entry name" value="Ser_HO-MeTrfase_PLP_BS"/>
</dbReference>
<evidence type="ECO:0000256" key="6">
    <source>
        <dbReference type="ARBA" id="ARBA00022679"/>
    </source>
</evidence>
<dbReference type="GO" id="GO:0019264">
    <property type="term" value="P:glycine biosynthetic process from serine"/>
    <property type="evidence" value="ECO:0007669"/>
    <property type="project" value="InterPro"/>
</dbReference>
<comment type="pathway">
    <text evidence="3 9">One-carbon metabolism; tetrahydrofolate interconversion.</text>
</comment>
<evidence type="ECO:0000256" key="9">
    <source>
        <dbReference type="RuleBase" id="RU000585"/>
    </source>
</evidence>
<evidence type="ECO:0000259" key="10">
    <source>
        <dbReference type="Pfam" id="PF00464"/>
    </source>
</evidence>
<dbReference type="InterPro" id="IPR015421">
    <property type="entry name" value="PyrdxlP-dep_Trfase_major"/>
</dbReference>